<dbReference type="Gene3D" id="3.40.630.30">
    <property type="match status" value="1"/>
</dbReference>
<dbReference type="SUPFAM" id="SSF55729">
    <property type="entry name" value="Acyl-CoA N-acyltransferases (Nat)"/>
    <property type="match status" value="1"/>
</dbReference>
<gene>
    <name evidence="2" type="ORF">UU41_C0043G0006</name>
</gene>
<dbReference type="PROSITE" id="PS51186">
    <property type="entry name" value="GNAT"/>
    <property type="match status" value="1"/>
</dbReference>
<reference evidence="2 3" key="1">
    <citation type="journal article" date="2015" name="Nature">
        <title>rRNA introns, odd ribosomes, and small enigmatic genomes across a large radiation of phyla.</title>
        <authorList>
            <person name="Brown C.T."/>
            <person name="Hug L.A."/>
            <person name="Thomas B.C."/>
            <person name="Sharon I."/>
            <person name="Castelle C.J."/>
            <person name="Singh A."/>
            <person name="Wilkins M.J."/>
            <person name="Williams K.H."/>
            <person name="Banfield J.F."/>
        </authorList>
    </citation>
    <scope>NUCLEOTIDE SEQUENCE [LARGE SCALE GENOMIC DNA]</scope>
</reference>
<evidence type="ECO:0000313" key="3">
    <source>
        <dbReference type="Proteomes" id="UP000034961"/>
    </source>
</evidence>
<dbReference type="GO" id="GO:0016747">
    <property type="term" value="F:acyltransferase activity, transferring groups other than amino-acyl groups"/>
    <property type="evidence" value="ECO:0007669"/>
    <property type="project" value="InterPro"/>
</dbReference>
<dbReference type="Proteomes" id="UP000034961">
    <property type="component" value="Unassembled WGS sequence"/>
</dbReference>
<protein>
    <recommendedName>
        <fullName evidence="1">N-acetyltransferase domain-containing protein</fullName>
    </recommendedName>
</protein>
<evidence type="ECO:0000313" key="2">
    <source>
        <dbReference type="EMBL" id="KKR91209.1"/>
    </source>
</evidence>
<feature type="domain" description="N-acetyltransferase" evidence="1">
    <location>
        <begin position="1"/>
        <end position="145"/>
    </location>
</feature>
<evidence type="ECO:0000259" key="1">
    <source>
        <dbReference type="PROSITE" id="PS51186"/>
    </source>
</evidence>
<comment type="caution">
    <text evidence="2">The sequence shown here is derived from an EMBL/GenBank/DDBJ whole genome shotgun (WGS) entry which is preliminary data.</text>
</comment>
<dbReference type="InterPro" id="IPR016181">
    <property type="entry name" value="Acyl_CoA_acyltransferase"/>
</dbReference>
<name>A0A0G0UR32_9BACT</name>
<sequence length="145" mass="16892">MWEGIHTYSKEEIEERMRINKHGFLGYFEYDQLKGYIEGIRVKKYSHFNTWEEASSLANLDNEGKIKYLSNVTVADPGKGIGSVLLNSYKIYARSLGIKMLTLGSRVPTYHFYKKLGFQDVKHIEKWWEVDIESGGKGILMKYKL</sequence>
<dbReference type="InterPro" id="IPR000182">
    <property type="entry name" value="GNAT_dom"/>
</dbReference>
<dbReference type="Pfam" id="PF00583">
    <property type="entry name" value="Acetyltransf_1"/>
    <property type="match status" value="1"/>
</dbReference>
<dbReference type="EMBL" id="LCAN01000043">
    <property type="protein sequence ID" value="KKR91209.1"/>
    <property type="molecule type" value="Genomic_DNA"/>
</dbReference>
<accession>A0A0G0UR32</accession>
<organism evidence="2 3">
    <name type="scientific">Candidatus Roizmanbacteria bacterium GW2011_GWA1_41_13</name>
    <dbReference type="NCBI Taxonomy" id="1618474"/>
    <lineage>
        <taxon>Bacteria</taxon>
        <taxon>Candidatus Roizmaniibacteriota</taxon>
    </lineage>
</organism>
<dbReference type="AlphaFoldDB" id="A0A0G0UR32"/>
<proteinExistence type="predicted"/>